<organism evidence="2 3">
    <name type="scientific">Bodo saltans</name>
    <name type="common">Flagellated protozoan</name>
    <dbReference type="NCBI Taxonomy" id="75058"/>
    <lineage>
        <taxon>Eukaryota</taxon>
        <taxon>Discoba</taxon>
        <taxon>Euglenozoa</taxon>
        <taxon>Kinetoplastea</taxon>
        <taxon>Metakinetoplastina</taxon>
        <taxon>Eubodonida</taxon>
        <taxon>Bodonidae</taxon>
        <taxon>Bodo</taxon>
    </lineage>
</organism>
<evidence type="ECO:0000313" key="2">
    <source>
        <dbReference type="EMBL" id="CUG87705.1"/>
    </source>
</evidence>
<accession>A0A0S4JCG0</accession>
<evidence type="ECO:0000313" key="3">
    <source>
        <dbReference type="Proteomes" id="UP000051952"/>
    </source>
</evidence>
<sequence>MPVVRAPASAINSLVYEYLAEVHPDVANVFVANAAVEGCSSERAREAFGSKSLNDVLASVMKVPGDKDDSSDNGGSDAPPKKKRMVENVVAKKPVVVDMSPASSEPVSANNAQESLEKAVTDWLMEPQHQLKDGNVFAATVMDQKQLNDIQSYLDKPKMARPVFGGVPLKLSGSVEREVHRHVHKRETSGLGAANRTSLLCNSGNSGTGKTTLLQLTTLASVRELKTMVGQHMKAKGIEEAEEDVEEVCTEWRPLGFYVTFNNVDTPIDADCNVYGGNPDAPKFPILTAIALRMVYSVVKPPKTDSFVEFAVKIAAHCKQSDHKNFDCIIGSLRRVLQWKGPMFIAIDEFKMPFENRPPQERIDGLESVCRYLLDQASKLFTNAPAVYTSYIAVSVYDAVDTVRLSMGSKRQLIAQAMPHLSVRDVALLASVGDGAIAKPYLAKSYLDILGQRRKHIGPLRPHQLLFLLHMALSSGTSRIMSDCLMLHGTDIFGKDGHPTKWHSPSRTTLNTMFWNGSNVQTPRGGNVTNRQCIYAAQLVAGYAEVDIFDNGISGDYRVFALDPELALSCTVTDVASTLRAKAGCNRSADESATRVLVSPAFLRSVLQCWDVSWSSSIRAHVSALEKSLTYRTRLATALVRVGATLVAHGGRKPEDASHLSSVCDKLIARWMDTATVGFEHLTFDALCLHLSCALADEQKGEKAKSLHAILSRVCSNVAVSINVEVQVGALERVDIPNFPSWFFDVYATVDAELNNNDLENKAFEDSLKACEYTLDTATYAELNVAVDCLTEQHRQSTKPSGGDTSYTRLQTALAKEHHFCFQPSNPNNQAEDGVVFLRNIGDALTWTVLLPQNKFWLRDTHFRGKKRSQNKSVVEEWSNTMGHLPATVLDKNKKAHRLQYVRILVTANPVDTDPFEEEQPPQKYAERMTKLDKRIDVLGRANAAFVKLNANEFAAVSRLATEWVHNVLEDQIQRGASADQIEDHLMAGLRAEELLRHRPMWQPVERGHMLGECRMDLDTMTRWCPTVGLFASNIIAIRDLTRGGSARDLAGHSAIGEFDEADSVRKD</sequence>
<feature type="region of interest" description="Disordered" evidence="1">
    <location>
        <begin position="62"/>
        <end position="85"/>
    </location>
</feature>
<dbReference type="AlphaFoldDB" id="A0A0S4JCG0"/>
<keyword evidence="3" id="KW-1185">Reference proteome</keyword>
<proteinExistence type="predicted"/>
<name>A0A0S4JCG0_BODSA</name>
<evidence type="ECO:0000256" key="1">
    <source>
        <dbReference type="SAM" id="MobiDB-lite"/>
    </source>
</evidence>
<dbReference type="EMBL" id="CYKH01001579">
    <property type="protein sequence ID" value="CUG87705.1"/>
    <property type="molecule type" value="Genomic_DNA"/>
</dbReference>
<gene>
    <name evidence="2" type="ORF">BSAL_11530</name>
</gene>
<dbReference type="VEuPathDB" id="TriTrypDB:BSAL_11530"/>
<protein>
    <submittedName>
        <fullName evidence="2">Multi-copy leucine-rich repeat protein, putative</fullName>
    </submittedName>
</protein>
<reference evidence="3" key="1">
    <citation type="submission" date="2015-09" db="EMBL/GenBank/DDBJ databases">
        <authorList>
            <consortium name="Pathogen Informatics"/>
        </authorList>
    </citation>
    <scope>NUCLEOTIDE SEQUENCE [LARGE SCALE GENOMIC DNA]</scope>
    <source>
        <strain evidence="3">Lake Konstanz</strain>
    </source>
</reference>
<dbReference type="Proteomes" id="UP000051952">
    <property type="component" value="Unassembled WGS sequence"/>
</dbReference>